<evidence type="ECO:0000313" key="1">
    <source>
        <dbReference type="EMBL" id="MBB6204259.1"/>
    </source>
</evidence>
<evidence type="ECO:0000313" key="2">
    <source>
        <dbReference type="Proteomes" id="UP000518681"/>
    </source>
</evidence>
<gene>
    <name evidence="1" type="ORF">GGD69_005153</name>
</gene>
<accession>A0AAW3V014</accession>
<comment type="caution">
    <text evidence="1">The sequence shown here is derived from an EMBL/GenBank/DDBJ whole genome shotgun (WGS) entry which is preliminary data.</text>
</comment>
<dbReference type="EMBL" id="JACIIK010000009">
    <property type="protein sequence ID" value="MBB6204259.1"/>
    <property type="molecule type" value="Genomic_DNA"/>
</dbReference>
<dbReference type="RefSeq" id="WP_183800512.1">
    <property type="nucleotide sequence ID" value="NZ_JACIII010000013.1"/>
</dbReference>
<name>A0AAW3V014_9BURK</name>
<protein>
    <submittedName>
        <fullName evidence="1">Uncharacterized protein</fullName>
    </submittedName>
</protein>
<proteinExistence type="predicted"/>
<dbReference type="Proteomes" id="UP000518681">
    <property type="component" value="Unassembled WGS sequence"/>
</dbReference>
<sequence>MMEAKYMTVVLELPADEAERAATMKAFPLFGSVAGATVVGLAHGNAIREAELLEVAAGRDVARRAKRFDNEVQDESEVERIARLLPPEQRTVDALAYLRPAE</sequence>
<reference evidence="1 2" key="1">
    <citation type="submission" date="2020-08" db="EMBL/GenBank/DDBJ databases">
        <title>Genomic Encyclopedia of Type Strains, Phase IV (KMG-V): Genome sequencing to study the core and pangenomes of soil and plant-associated prokaryotes.</title>
        <authorList>
            <person name="Whitman W."/>
        </authorList>
    </citation>
    <scope>NUCLEOTIDE SEQUENCE [LARGE SCALE GENOMIC DNA]</scope>
    <source>
        <strain evidence="1 2">SEMIA 4013</strain>
    </source>
</reference>
<organism evidence="1 2">
    <name type="scientific">Paraburkholderia fungorum</name>
    <dbReference type="NCBI Taxonomy" id="134537"/>
    <lineage>
        <taxon>Bacteria</taxon>
        <taxon>Pseudomonadati</taxon>
        <taxon>Pseudomonadota</taxon>
        <taxon>Betaproteobacteria</taxon>
        <taxon>Burkholderiales</taxon>
        <taxon>Burkholderiaceae</taxon>
        <taxon>Paraburkholderia</taxon>
    </lineage>
</organism>
<dbReference type="AlphaFoldDB" id="A0AAW3V014"/>